<proteinExistence type="predicted"/>
<comment type="caution">
    <text evidence="2">The sequence shown here is derived from an EMBL/GenBank/DDBJ whole genome shotgun (WGS) entry which is preliminary data.</text>
</comment>
<feature type="compositionally biased region" description="Polar residues" evidence="1">
    <location>
        <begin position="11"/>
        <end position="20"/>
    </location>
</feature>
<dbReference type="RefSeq" id="WP_307307177.1">
    <property type="nucleotide sequence ID" value="NZ_JAUSRE010000008.1"/>
</dbReference>
<evidence type="ECO:0000313" key="2">
    <source>
        <dbReference type="EMBL" id="MDP9888358.1"/>
    </source>
</evidence>
<reference evidence="2 3" key="1">
    <citation type="submission" date="2023-07" db="EMBL/GenBank/DDBJ databases">
        <title>Sorghum-associated microbial communities from plants grown in Nebraska, USA.</title>
        <authorList>
            <person name="Schachtman D."/>
        </authorList>
    </citation>
    <scope>NUCLEOTIDE SEQUENCE [LARGE SCALE GENOMIC DNA]</scope>
    <source>
        <strain evidence="2 3">CC222</strain>
    </source>
</reference>
<evidence type="ECO:0000256" key="1">
    <source>
        <dbReference type="SAM" id="MobiDB-lite"/>
    </source>
</evidence>
<sequence>MATLEEYKAVNSGNGPSNRQAVAPELGDGGCNAISRDTGPEVGRWSSWEAASVALNQLQQLGGKYEYRLEESHQWVKGPDRTTKCPVCGARRDLPASGGTALGGGTTLGIEWP</sequence>
<feature type="region of interest" description="Disordered" evidence="1">
    <location>
        <begin position="1"/>
        <end position="38"/>
    </location>
</feature>
<accession>A0ABT9RSZ0</accession>
<dbReference type="Proteomes" id="UP001226577">
    <property type="component" value="Unassembled WGS sequence"/>
</dbReference>
<keyword evidence="3" id="KW-1185">Reference proteome</keyword>
<name>A0ABT9RSZ0_9MICC</name>
<protein>
    <submittedName>
        <fullName evidence="2">Uncharacterized protein</fullName>
    </submittedName>
</protein>
<dbReference type="EMBL" id="JAUSRE010000008">
    <property type="protein sequence ID" value="MDP9888358.1"/>
    <property type="molecule type" value="Genomic_DNA"/>
</dbReference>
<organism evidence="2 3">
    <name type="scientific">Pseudarthrobacter enclensis</name>
    <dbReference type="NCBI Taxonomy" id="993070"/>
    <lineage>
        <taxon>Bacteria</taxon>
        <taxon>Bacillati</taxon>
        <taxon>Actinomycetota</taxon>
        <taxon>Actinomycetes</taxon>
        <taxon>Micrococcales</taxon>
        <taxon>Micrococcaceae</taxon>
        <taxon>Pseudarthrobacter</taxon>
    </lineage>
</organism>
<gene>
    <name evidence="2" type="ORF">J2X98_001946</name>
</gene>
<evidence type="ECO:0000313" key="3">
    <source>
        <dbReference type="Proteomes" id="UP001226577"/>
    </source>
</evidence>